<sequence length="247" mass="25685">MVTALAAALTAVVVTQASPASAHGSVTDPPSRNYGCWERWGDDHLNPNMAQTDPMCAQAWQANPNTMWNWNGLYQAQVDAGSRTGRHVVYTIWQASHLDQPYYLCSDVIFGGGTNPTTPPVTTPPVTTPPVTTPPATTPPVTTPPPGNGACTATYTKTSEWGGGFNASVTVRAGNAAISGWTVSWTWPNGQSITSSWNATITASGSSITATNAAYNGALAANASTSFGFTGSWNGTNTAPTLSCTAR</sequence>
<evidence type="ECO:0000259" key="4">
    <source>
        <dbReference type="PROSITE" id="PS51173"/>
    </source>
</evidence>
<dbReference type="Gene3D" id="2.60.40.290">
    <property type="match status" value="1"/>
</dbReference>
<feature type="region of interest" description="Disordered" evidence="2">
    <location>
        <begin position="116"/>
        <end position="148"/>
    </location>
</feature>
<comment type="caution">
    <text evidence="5">The sequence shown here is derived from an EMBL/GenBank/DDBJ whole genome shotgun (WGS) entry which is preliminary data.</text>
</comment>
<dbReference type="PROSITE" id="PS51173">
    <property type="entry name" value="CBM2"/>
    <property type="match status" value="1"/>
</dbReference>
<dbReference type="Proteomes" id="UP001230908">
    <property type="component" value="Unassembled WGS sequence"/>
</dbReference>
<dbReference type="InterPro" id="IPR004302">
    <property type="entry name" value="Cellulose/chitin-bd_N"/>
</dbReference>
<dbReference type="SMART" id="SM00637">
    <property type="entry name" value="CBD_II"/>
    <property type="match status" value="1"/>
</dbReference>
<name>A0ABU0ZTA2_9ACTN</name>
<dbReference type="InterPro" id="IPR008965">
    <property type="entry name" value="CBM2/CBM3_carb-bd_dom_sf"/>
</dbReference>
<gene>
    <name evidence="5" type="ORF">RB614_33445</name>
</gene>
<dbReference type="Pfam" id="PF00553">
    <property type="entry name" value="CBM_2"/>
    <property type="match status" value="1"/>
</dbReference>
<dbReference type="InterPro" id="IPR012291">
    <property type="entry name" value="CBM2_carb-bd_dom_sf"/>
</dbReference>
<evidence type="ECO:0000256" key="2">
    <source>
        <dbReference type="SAM" id="MobiDB-lite"/>
    </source>
</evidence>
<dbReference type="InterPro" id="IPR051024">
    <property type="entry name" value="GlcNAc_Chitin_IntDeg"/>
</dbReference>
<evidence type="ECO:0000256" key="1">
    <source>
        <dbReference type="ARBA" id="ARBA00022729"/>
    </source>
</evidence>
<evidence type="ECO:0000256" key="3">
    <source>
        <dbReference type="SAM" id="SignalP"/>
    </source>
</evidence>
<dbReference type="SUPFAM" id="SSF81296">
    <property type="entry name" value="E set domains"/>
    <property type="match status" value="1"/>
</dbReference>
<dbReference type="InterPro" id="IPR001919">
    <property type="entry name" value="CBD2"/>
</dbReference>
<dbReference type="Gene3D" id="2.70.50.50">
    <property type="entry name" value="chitin-binding protein cbp21"/>
    <property type="match status" value="2"/>
</dbReference>
<keyword evidence="6" id="KW-1185">Reference proteome</keyword>
<dbReference type="Pfam" id="PF03067">
    <property type="entry name" value="LPMO_10"/>
    <property type="match status" value="2"/>
</dbReference>
<evidence type="ECO:0000313" key="6">
    <source>
        <dbReference type="Proteomes" id="UP001230908"/>
    </source>
</evidence>
<reference evidence="5 6" key="1">
    <citation type="submission" date="2023-08" db="EMBL/GenBank/DDBJ databases">
        <title>Phytohabitans sansha sp. nov., isolated from marine sediment.</title>
        <authorList>
            <person name="Zhao Y."/>
            <person name="Yi K."/>
        </authorList>
    </citation>
    <scope>NUCLEOTIDE SEQUENCE [LARGE SCALE GENOMIC DNA]</scope>
    <source>
        <strain evidence="5 6">ZYX-F-186</strain>
    </source>
</reference>
<feature type="compositionally biased region" description="Pro residues" evidence="2">
    <location>
        <begin position="117"/>
        <end position="147"/>
    </location>
</feature>
<dbReference type="PANTHER" id="PTHR34823">
    <property type="entry name" value="GLCNAC-BINDING PROTEIN A"/>
    <property type="match status" value="1"/>
</dbReference>
<feature type="signal peptide" evidence="3">
    <location>
        <begin position="1"/>
        <end position="22"/>
    </location>
</feature>
<accession>A0ABU0ZTA2</accession>
<proteinExistence type="predicted"/>
<dbReference type="RefSeq" id="WP_308716701.1">
    <property type="nucleotide sequence ID" value="NZ_JAVHUY010000042.1"/>
</dbReference>
<dbReference type="SUPFAM" id="SSF49384">
    <property type="entry name" value="Carbohydrate-binding domain"/>
    <property type="match status" value="1"/>
</dbReference>
<evidence type="ECO:0000313" key="5">
    <source>
        <dbReference type="EMBL" id="MDQ7909440.1"/>
    </source>
</evidence>
<organism evidence="5 6">
    <name type="scientific">Phytohabitans maris</name>
    <dbReference type="NCBI Taxonomy" id="3071409"/>
    <lineage>
        <taxon>Bacteria</taxon>
        <taxon>Bacillati</taxon>
        <taxon>Actinomycetota</taxon>
        <taxon>Actinomycetes</taxon>
        <taxon>Micromonosporales</taxon>
        <taxon>Micromonosporaceae</taxon>
    </lineage>
</organism>
<feature type="domain" description="CBM2" evidence="4">
    <location>
        <begin position="144"/>
        <end position="247"/>
    </location>
</feature>
<dbReference type="EMBL" id="JAVHUY010000042">
    <property type="protein sequence ID" value="MDQ7909440.1"/>
    <property type="molecule type" value="Genomic_DNA"/>
</dbReference>
<feature type="chain" id="PRO_5045687448" evidence="3">
    <location>
        <begin position="23"/>
        <end position="247"/>
    </location>
</feature>
<dbReference type="PANTHER" id="PTHR34823:SF1">
    <property type="entry name" value="CHITIN-BINDING TYPE-4 DOMAIN-CONTAINING PROTEIN"/>
    <property type="match status" value="1"/>
</dbReference>
<dbReference type="InterPro" id="IPR014756">
    <property type="entry name" value="Ig_E-set"/>
</dbReference>
<keyword evidence="1 3" id="KW-0732">Signal</keyword>
<protein>
    <submittedName>
        <fullName evidence="5">Cellulose binding domain-containing protein</fullName>
    </submittedName>
</protein>